<keyword evidence="10" id="KW-1185">Reference proteome</keyword>
<dbReference type="Pfam" id="PF07282">
    <property type="entry name" value="Cas12f1-like_TNB"/>
    <property type="match status" value="1"/>
</dbReference>
<sequence length="424" mass="49144">MKRTNTFDVIPQSEKDEELLQRLLDASAALWNEINYERREHYADPNADVWDISEYRGRYGDTLGASTVQQIERKNREAWRSFFALKKKGEANGKPGYWGNEREGRELRTYIRNTSYSVEWGEYSRLEILVGQDLKDEYGLGHRERLRLEVRGNPKWEEYDKQGRLELFWDENAQTFRAFQPVTIGTSRLVQPLAGETAALDIGANNLVACTTTTGTQLLYEGHDLFERFRETTREIARLQSLLDDGRYSSHRIRSLYRRRTRRRDHAQDALARHLIERLHGEGVSTVYVGALTDVLNTHWSVKANAKTHNFWAFRQFIDRLACTAEEYGMTVETRSEAWTSQECPQCGSTERTTRHSDTLTCPCGFEGHADLTASETFLRRQTTVARPMARPVRLKWNDHEWSESPHSCSNEERTNPQVASVGR</sequence>
<dbReference type="GO" id="GO:0032196">
    <property type="term" value="P:transposition"/>
    <property type="evidence" value="ECO:0007669"/>
    <property type="project" value="UniProtKB-KW"/>
</dbReference>
<evidence type="ECO:0000259" key="7">
    <source>
        <dbReference type="Pfam" id="PF01385"/>
    </source>
</evidence>
<evidence type="ECO:0000259" key="8">
    <source>
        <dbReference type="Pfam" id="PF07282"/>
    </source>
</evidence>
<evidence type="ECO:0000256" key="4">
    <source>
        <dbReference type="ARBA" id="ARBA00023125"/>
    </source>
</evidence>
<dbReference type="GO" id="GO:0003677">
    <property type="term" value="F:DNA binding"/>
    <property type="evidence" value="ECO:0007669"/>
    <property type="project" value="UniProtKB-KW"/>
</dbReference>
<comment type="caution">
    <text evidence="9">The sequence shown here is derived from an EMBL/GenBank/DDBJ whole genome shotgun (WGS) entry which is preliminary data.</text>
</comment>
<dbReference type="Pfam" id="PF01385">
    <property type="entry name" value="OrfB_IS605"/>
    <property type="match status" value="1"/>
</dbReference>
<feature type="region of interest" description="Disordered" evidence="6">
    <location>
        <begin position="401"/>
        <end position="424"/>
    </location>
</feature>
<feature type="compositionally biased region" description="Basic and acidic residues" evidence="6">
    <location>
        <begin position="401"/>
        <end position="415"/>
    </location>
</feature>
<dbReference type="InterPro" id="IPR001959">
    <property type="entry name" value="Transposase"/>
</dbReference>
<evidence type="ECO:0000256" key="3">
    <source>
        <dbReference type="ARBA" id="ARBA00022578"/>
    </source>
</evidence>
<evidence type="ECO:0000256" key="2">
    <source>
        <dbReference type="ARBA" id="ARBA00011044"/>
    </source>
</evidence>
<keyword evidence="4" id="KW-0238">DNA-binding</keyword>
<dbReference type="NCBIfam" id="NF040570">
    <property type="entry name" value="guided_TnpB"/>
    <property type="match status" value="1"/>
</dbReference>
<evidence type="ECO:0000256" key="5">
    <source>
        <dbReference type="ARBA" id="ARBA00023172"/>
    </source>
</evidence>
<proteinExistence type="inferred from homology"/>
<accession>A0A3N6LTR6</accession>
<feature type="domain" description="Probable transposase IS891/IS1136/IS1341" evidence="7">
    <location>
        <begin position="189"/>
        <end position="295"/>
    </location>
</feature>
<name>A0A3N6LTR6_NATCH</name>
<dbReference type="InterPro" id="IPR010095">
    <property type="entry name" value="Cas12f1-like_TNB"/>
</dbReference>
<dbReference type="GO" id="GO:0006310">
    <property type="term" value="P:DNA recombination"/>
    <property type="evidence" value="ECO:0007669"/>
    <property type="project" value="UniProtKB-KW"/>
</dbReference>
<keyword evidence="3" id="KW-0815">Transposition</keyword>
<dbReference type="AlphaFoldDB" id="A0A3N6LTR6"/>
<dbReference type="OrthoDB" id="295419at2157"/>
<evidence type="ECO:0000256" key="6">
    <source>
        <dbReference type="SAM" id="MobiDB-lite"/>
    </source>
</evidence>
<dbReference type="InterPro" id="IPR051399">
    <property type="entry name" value="RNA-guided_DNA_endo/Transpos"/>
</dbReference>
<evidence type="ECO:0000313" key="9">
    <source>
        <dbReference type="EMBL" id="RQG90864.1"/>
    </source>
</evidence>
<evidence type="ECO:0000256" key="1">
    <source>
        <dbReference type="ARBA" id="ARBA00008761"/>
    </source>
</evidence>
<dbReference type="Proteomes" id="UP000282323">
    <property type="component" value="Unassembled WGS sequence"/>
</dbReference>
<organism evidence="9 10">
    <name type="scientific">Natrarchaeobius chitinivorans</name>
    <dbReference type="NCBI Taxonomy" id="1679083"/>
    <lineage>
        <taxon>Archaea</taxon>
        <taxon>Methanobacteriati</taxon>
        <taxon>Methanobacteriota</taxon>
        <taxon>Stenosarchaea group</taxon>
        <taxon>Halobacteria</taxon>
        <taxon>Halobacteriales</taxon>
        <taxon>Natrialbaceae</taxon>
        <taxon>Natrarchaeobius</taxon>
    </lineage>
</organism>
<dbReference type="PANTHER" id="PTHR30405:SF26">
    <property type="entry name" value="TRANSPOSASE, PROBABLY IS605-TNPB FAMILY"/>
    <property type="match status" value="1"/>
</dbReference>
<dbReference type="EMBL" id="REGA01000023">
    <property type="protein sequence ID" value="RQG90864.1"/>
    <property type="molecule type" value="Genomic_DNA"/>
</dbReference>
<feature type="domain" description="Cas12f1-like TNB" evidence="8">
    <location>
        <begin position="314"/>
        <end position="375"/>
    </location>
</feature>
<keyword evidence="5" id="KW-0233">DNA recombination</keyword>
<dbReference type="RefSeq" id="WP_124197311.1">
    <property type="nucleotide sequence ID" value="NZ_REGA01000023.1"/>
</dbReference>
<dbReference type="PANTHER" id="PTHR30405">
    <property type="entry name" value="TRANSPOSASE"/>
    <property type="match status" value="1"/>
</dbReference>
<reference evidence="9 10" key="1">
    <citation type="submission" date="2018-10" db="EMBL/GenBank/DDBJ databases">
        <title>Natrarchaeobius chitinivorans gen. nov., sp. nov., and Natrarchaeobius haloalkaliphilus sp. nov., alkaliphilic, chitin-utilizing haloarchaea from hypersaline alkaline lakes.</title>
        <authorList>
            <person name="Sorokin D.Y."/>
            <person name="Elcheninov A.G."/>
            <person name="Kostrikina N.A."/>
            <person name="Bale N.J."/>
            <person name="Sinninghe Damste J.S."/>
            <person name="Khijniak T.V."/>
            <person name="Kublanov I.V."/>
            <person name="Toshchakov S.V."/>
        </authorList>
    </citation>
    <scope>NUCLEOTIDE SEQUENCE [LARGE SCALE GENOMIC DNA]</scope>
    <source>
        <strain evidence="9 10">AArcht4T</strain>
    </source>
</reference>
<comment type="similarity">
    <text evidence="2">In the N-terminal section; belongs to the transposase 2 family.</text>
</comment>
<protein>
    <submittedName>
        <fullName evidence="9">Transposase</fullName>
    </submittedName>
</protein>
<comment type="similarity">
    <text evidence="1">In the C-terminal section; belongs to the transposase 35 family.</text>
</comment>
<evidence type="ECO:0000313" key="10">
    <source>
        <dbReference type="Proteomes" id="UP000282323"/>
    </source>
</evidence>
<gene>
    <name evidence="9" type="ORF">EA473_19890</name>
</gene>